<evidence type="ECO:0000256" key="2">
    <source>
        <dbReference type="ARBA" id="ARBA00025626"/>
    </source>
</evidence>
<dbReference type="InterPro" id="IPR010154">
    <property type="entry name" value="CRISPR-assoc_Cas7/Cst2/DevR"/>
</dbReference>
<evidence type="ECO:0000313" key="3">
    <source>
        <dbReference type="EMBL" id="SHH57753.1"/>
    </source>
</evidence>
<reference evidence="4" key="1">
    <citation type="submission" date="2016-11" db="EMBL/GenBank/DDBJ databases">
        <authorList>
            <person name="Varghese N."/>
            <person name="Submissions S."/>
        </authorList>
    </citation>
    <scope>NUCLEOTIDE SEQUENCE [LARGE SCALE GENOMIC DNA]</scope>
    <source>
        <strain evidence="4">DSM 15807</strain>
    </source>
</reference>
<keyword evidence="4" id="KW-1185">Reference proteome</keyword>
<dbReference type="NCBIfam" id="TIGR02585">
    <property type="entry name" value="cas_Cst2_DevR"/>
    <property type="match status" value="1"/>
</dbReference>
<dbReference type="OrthoDB" id="9781560at2"/>
<gene>
    <name evidence="3" type="ORF">SAMN02745199_1609</name>
</gene>
<dbReference type="GO" id="GO:0051607">
    <property type="term" value="P:defense response to virus"/>
    <property type="evidence" value="ECO:0007669"/>
    <property type="project" value="UniProtKB-KW"/>
</dbReference>
<dbReference type="RefSeq" id="WP_073073946.1">
    <property type="nucleotide sequence ID" value="NZ_FQXN01000008.1"/>
</dbReference>
<organism evidence="3 4">
    <name type="scientific">Thermosipho atlanticus DSM 15807</name>
    <dbReference type="NCBI Taxonomy" id="1123380"/>
    <lineage>
        <taxon>Bacteria</taxon>
        <taxon>Thermotogati</taxon>
        <taxon>Thermotogota</taxon>
        <taxon>Thermotogae</taxon>
        <taxon>Thermotogales</taxon>
        <taxon>Fervidobacteriaceae</taxon>
        <taxon>Thermosipho</taxon>
    </lineage>
</organism>
<dbReference type="EMBL" id="FQXN01000008">
    <property type="protein sequence ID" value="SHH57753.1"/>
    <property type="molecule type" value="Genomic_DNA"/>
</dbReference>
<dbReference type="NCBIfam" id="TIGR01875">
    <property type="entry name" value="cas_MJ0381"/>
    <property type="match status" value="1"/>
</dbReference>
<dbReference type="AlphaFoldDB" id="A0A1M5U4Y6"/>
<comment type="function">
    <text evidence="2">CRISPR (clustered regularly interspaced short palindromic repeat) is an adaptive immune system that provides protection against mobile genetic elements (viruses, transposable elements and conjugative plasmids). CRISPR clusters contain spacers, sequences complementary to antecedent mobile elements, and target invading nucleic acids. CRISPR clusters are transcribed and processed into CRISPR RNA (crRNA).</text>
</comment>
<evidence type="ECO:0000256" key="1">
    <source>
        <dbReference type="ARBA" id="ARBA00023118"/>
    </source>
</evidence>
<keyword evidence="1" id="KW-0051">Antiviral defense</keyword>
<dbReference type="STRING" id="1123380.SAMN02745199_1609"/>
<sequence length="292" mass="33831">MKVKGVTMTIIFEAESLNYGEGIGNVTTLKKLSREGKQLSYISRQAIRYNIVNQFGEELTPVEKEKGNKSVIQFKPDATIEKYPEIDFFGYMKTKKSKQALTRSAKVRISNAISLEEFKGDIDFLTNKGLADRINADPNIAQSEMHRAFYRYTVNIDLDQIGIDENDNVNLSPDEKIRRIHKLFDVIMFLYRDIKGRRESLAPLFVIGGVYDIKNPFFQNIVMIENRKLKLEPILEILNLNENIKENTKSGLMRGIFENEHEIFEKLNAVSIKEFFEFLKERVKKYYESSAS</sequence>
<protein>
    <submittedName>
        <fullName evidence="3">CRISPR-associated protein Cst2</fullName>
    </submittedName>
</protein>
<dbReference type="Proteomes" id="UP000242592">
    <property type="component" value="Unassembled WGS sequence"/>
</dbReference>
<dbReference type="InterPro" id="IPR013414">
    <property type="entry name" value="Cas7/Cst2/DevR_sub_I-B/Tneap"/>
</dbReference>
<proteinExistence type="predicted"/>
<name>A0A1M5U4Y6_9BACT</name>
<dbReference type="Pfam" id="PF01905">
    <property type="entry name" value="DevR"/>
    <property type="match status" value="1"/>
</dbReference>
<accession>A0A1M5U4Y6</accession>
<evidence type="ECO:0000313" key="4">
    <source>
        <dbReference type="Proteomes" id="UP000242592"/>
    </source>
</evidence>